<dbReference type="PANTHER" id="PTHR22901">
    <property type="entry name" value="SIALATE O-ACETYLESTERASE"/>
    <property type="match status" value="1"/>
</dbReference>
<accession>A0ABW7GRT6</accession>
<evidence type="ECO:0000313" key="5">
    <source>
        <dbReference type="EMBL" id="MFG6464692.1"/>
    </source>
</evidence>
<name>A0ABW7GRT6_9BURK</name>
<sequence>MTSPALRRLARPLIPALLGLFGATAQADVRLAQVFGDHMVLQRDQPIRVWGWAAPGRTLSVVLAGHKATAKAGADGRWLAQLPALKAGGPHELQVTGDGEARRSDILIGDVWLLGGQSNMEWPLQATDTATQEIASPQNAQLRHLRVPLRASLRPEADIAPAPWVVAETGKVGEFSAVGYHFARQMQTTLGVPVGLVNTAWGGSHLETWVRRDMALADAALAPFVKDLPADNTGFAQALRQRLETRVAAWQPGLPWQGVDASGWSAAGDLDAGWPVLQAPGVWEGQGLADVDGIVWLRRKLELSAAQAAGAAELHLAKVDDCDEVWVNGQKVGGQCGYDQPRRYAVPAGLLRAGANWIAMRVTDTGGGGGIHGDAASLRLDTTAGAVPLAGAWHARVERVTVGNGPTANDAPTLAHNGLVAPLQGLSFRGVLWYQGESNTGRAAAYAGEFQRLITDWRTQFGQPQLPFFFVQLASFLPLQNNRPGHGGWAELRDAQAQALKLPHTGMAVALDVGDANDIHPRNKRTLGQRLAGLALHDLGLRAAPASGPVLAGSEVRGNELWLRFKHTGGGLRPALAGEALRGFVLAGADRKFVAATARIEGNAVVLSSPAVAAPLAARYAWMDNPSESNLVGGDGLPAAPARSDDWALETAGKKYPQ</sequence>
<dbReference type="Pfam" id="PF03629">
    <property type="entry name" value="SASA"/>
    <property type="match status" value="2"/>
</dbReference>
<feature type="signal peptide" evidence="3">
    <location>
        <begin position="1"/>
        <end position="27"/>
    </location>
</feature>
<keyword evidence="3" id="KW-0732">Signal</keyword>
<keyword evidence="1" id="KW-0378">Hydrolase</keyword>
<dbReference type="Gene3D" id="2.60.120.260">
    <property type="entry name" value="Galactose-binding domain-like"/>
    <property type="match status" value="1"/>
</dbReference>
<feature type="region of interest" description="Disordered" evidence="2">
    <location>
        <begin position="631"/>
        <end position="658"/>
    </location>
</feature>
<gene>
    <name evidence="5" type="ORF">ACG04Q_24180</name>
</gene>
<dbReference type="EMBL" id="JBIGHX010000011">
    <property type="protein sequence ID" value="MFG6464692.1"/>
    <property type="molecule type" value="Genomic_DNA"/>
</dbReference>
<evidence type="ECO:0000256" key="2">
    <source>
        <dbReference type="SAM" id="MobiDB-lite"/>
    </source>
</evidence>
<reference evidence="5 6" key="1">
    <citation type="submission" date="2024-08" db="EMBL/GenBank/DDBJ databases">
        <authorList>
            <person name="Lu H."/>
        </authorList>
    </citation>
    <scope>NUCLEOTIDE SEQUENCE [LARGE SCALE GENOMIC DNA]</scope>
    <source>
        <strain evidence="5 6">DXS20W</strain>
    </source>
</reference>
<dbReference type="InterPro" id="IPR008979">
    <property type="entry name" value="Galactose-bd-like_sf"/>
</dbReference>
<dbReference type="SUPFAM" id="SSF52266">
    <property type="entry name" value="SGNH hydrolase"/>
    <property type="match status" value="1"/>
</dbReference>
<proteinExistence type="predicted"/>
<evidence type="ECO:0000256" key="1">
    <source>
        <dbReference type="ARBA" id="ARBA00022801"/>
    </source>
</evidence>
<evidence type="ECO:0000259" key="4">
    <source>
        <dbReference type="Pfam" id="PF03629"/>
    </source>
</evidence>
<dbReference type="SUPFAM" id="SSF49785">
    <property type="entry name" value="Galactose-binding domain-like"/>
    <property type="match status" value="1"/>
</dbReference>
<evidence type="ECO:0000313" key="6">
    <source>
        <dbReference type="Proteomes" id="UP001606302"/>
    </source>
</evidence>
<dbReference type="RefSeq" id="WP_394514169.1">
    <property type="nucleotide sequence ID" value="NZ_JBIGHX010000011.1"/>
</dbReference>
<feature type="chain" id="PRO_5045065761" evidence="3">
    <location>
        <begin position="28"/>
        <end position="658"/>
    </location>
</feature>
<dbReference type="Proteomes" id="UP001606302">
    <property type="component" value="Unassembled WGS sequence"/>
</dbReference>
<protein>
    <submittedName>
        <fullName evidence="5">Sialate O-acetylesterase</fullName>
    </submittedName>
</protein>
<evidence type="ECO:0000256" key="3">
    <source>
        <dbReference type="SAM" id="SignalP"/>
    </source>
</evidence>
<feature type="domain" description="Sialate O-acetylesterase" evidence="4">
    <location>
        <begin position="110"/>
        <end position="213"/>
    </location>
</feature>
<dbReference type="Gene3D" id="3.40.50.1110">
    <property type="entry name" value="SGNH hydrolase"/>
    <property type="match status" value="1"/>
</dbReference>
<feature type="domain" description="Sialate O-acetylesterase" evidence="4">
    <location>
        <begin position="427"/>
        <end position="534"/>
    </location>
</feature>
<keyword evidence="6" id="KW-1185">Reference proteome</keyword>
<dbReference type="InterPro" id="IPR036514">
    <property type="entry name" value="SGNH_hydro_sf"/>
</dbReference>
<dbReference type="InterPro" id="IPR005181">
    <property type="entry name" value="SASA"/>
</dbReference>
<dbReference type="InterPro" id="IPR039329">
    <property type="entry name" value="SIAE"/>
</dbReference>
<comment type="caution">
    <text evidence="5">The sequence shown here is derived from an EMBL/GenBank/DDBJ whole genome shotgun (WGS) entry which is preliminary data.</text>
</comment>
<organism evidence="5 6">
    <name type="scientific">Pelomonas lactea</name>
    <dbReference type="NCBI Taxonomy" id="3299030"/>
    <lineage>
        <taxon>Bacteria</taxon>
        <taxon>Pseudomonadati</taxon>
        <taxon>Pseudomonadota</taxon>
        <taxon>Betaproteobacteria</taxon>
        <taxon>Burkholderiales</taxon>
        <taxon>Sphaerotilaceae</taxon>
        <taxon>Roseateles</taxon>
    </lineage>
</organism>
<dbReference type="PANTHER" id="PTHR22901:SF0">
    <property type="entry name" value="SIALATE O-ACETYLESTERASE"/>
    <property type="match status" value="1"/>
</dbReference>